<evidence type="ECO:0000313" key="1">
    <source>
        <dbReference type="EMBL" id="GEP44464.1"/>
    </source>
</evidence>
<gene>
    <name evidence="1" type="ORF">BGE01nite_37550</name>
</gene>
<name>A0A512MCJ3_9BACT</name>
<accession>A0A512MCJ3</accession>
<keyword evidence="2" id="KW-1185">Reference proteome</keyword>
<comment type="caution">
    <text evidence="1">The sequence shown here is derived from an EMBL/GenBank/DDBJ whole genome shotgun (WGS) entry which is preliminary data.</text>
</comment>
<protein>
    <submittedName>
        <fullName evidence="1">Uncharacterized protein</fullName>
    </submittedName>
</protein>
<evidence type="ECO:0000313" key="2">
    <source>
        <dbReference type="Proteomes" id="UP000321577"/>
    </source>
</evidence>
<reference evidence="1 2" key="1">
    <citation type="submission" date="2019-07" db="EMBL/GenBank/DDBJ databases">
        <title>Whole genome shotgun sequence of Brevifollis gellanilyticus NBRC 108608.</title>
        <authorList>
            <person name="Hosoyama A."/>
            <person name="Uohara A."/>
            <person name="Ohji S."/>
            <person name="Ichikawa N."/>
        </authorList>
    </citation>
    <scope>NUCLEOTIDE SEQUENCE [LARGE SCALE GENOMIC DNA]</scope>
    <source>
        <strain evidence="1 2">NBRC 108608</strain>
    </source>
</reference>
<proteinExistence type="predicted"/>
<sequence>MIFDPSDEQKMRSPSLAEIAEMPKAKGSCGCSYVQIVSPDSSQGDSGLRLGGGTAEVINVFNPSFQLF</sequence>
<organism evidence="1 2">
    <name type="scientific">Brevifollis gellanilyticus</name>
    <dbReference type="NCBI Taxonomy" id="748831"/>
    <lineage>
        <taxon>Bacteria</taxon>
        <taxon>Pseudomonadati</taxon>
        <taxon>Verrucomicrobiota</taxon>
        <taxon>Verrucomicrobiia</taxon>
        <taxon>Verrucomicrobiales</taxon>
        <taxon>Verrucomicrobiaceae</taxon>
    </lineage>
</organism>
<dbReference type="Proteomes" id="UP000321577">
    <property type="component" value="Unassembled WGS sequence"/>
</dbReference>
<dbReference type="AlphaFoldDB" id="A0A512MCJ3"/>
<dbReference type="EMBL" id="BKAG01000030">
    <property type="protein sequence ID" value="GEP44464.1"/>
    <property type="molecule type" value="Genomic_DNA"/>
</dbReference>